<feature type="transmembrane region" description="Helical" evidence="7">
    <location>
        <begin position="42"/>
        <end position="65"/>
    </location>
</feature>
<dbReference type="PANTHER" id="PTHR33452">
    <property type="entry name" value="OXIDOREDUCTASE CATD-RELATED"/>
    <property type="match status" value="1"/>
</dbReference>
<name>A0A932CM86_UNCTE</name>
<feature type="transmembrane region" description="Helical" evidence="7">
    <location>
        <begin position="12"/>
        <end position="30"/>
    </location>
</feature>
<evidence type="ECO:0000256" key="6">
    <source>
        <dbReference type="ARBA" id="ARBA00023136"/>
    </source>
</evidence>
<dbReference type="InterPro" id="IPR032808">
    <property type="entry name" value="DoxX"/>
</dbReference>
<comment type="similarity">
    <text evidence="2">Belongs to the DoxX family.</text>
</comment>
<feature type="transmembrane region" description="Helical" evidence="7">
    <location>
        <begin position="104"/>
        <end position="123"/>
    </location>
</feature>
<evidence type="ECO:0000256" key="4">
    <source>
        <dbReference type="ARBA" id="ARBA00022692"/>
    </source>
</evidence>
<organism evidence="8 9">
    <name type="scientific">Tectimicrobiota bacterium</name>
    <dbReference type="NCBI Taxonomy" id="2528274"/>
    <lineage>
        <taxon>Bacteria</taxon>
        <taxon>Pseudomonadati</taxon>
        <taxon>Nitrospinota/Tectimicrobiota group</taxon>
        <taxon>Candidatus Tectimicrobiota</taxon>
    </lineage>
</organism>
<dbReference type="PANTHER" id="PTHR33452:SF1">
    <property type="entry name" value="INNER MEMBRANE PROTEIN YPHA-RELATED"/>
    <property type="match status" value="1"/>
</dbReference>
<proteinExistence type="inferred from homology"/>
<dbReference type="GO" id="GO:0005886">
    <property type="term" value="C:plasma membrane"/>
    <property type="evidence" value="ECO:0007669"/>
    <property type="project" value="UniProtKB-SubCell"/>
</dbReference>
<evidence type="ECO:0000313" key="8">
    <source>
        <dbReference type="EMBL" id="MBI2875958.1"/>
    </source>
</evidence>
<keyword evidence="4 7" id="KW-0812">Transmembrane</keyword>
<evidence type="ECO:0000313" key="9">
    <source>
        <dbReference type="Proteomes" id="UP000769766"/>
    </source>
</evidence>
<keyword evidence="5 7" id="KW-1133">Transmembrane helix</keyword>
<dbReference type="Pfam" id="PF07681">
    <property type="entry name" value="DoxX"/>
    <property type="match status" value="1"/>
</dbReference>
<feature type="transmembrane region" description="Helical" evidence="7">
    <location>
        <begin position="77"/>
        <end position="98"/>
    </location>
</feature>
<evidence type="ECO:0000256" key="1">
    <source>
        <dbReference type="ARBA" id="ARBA00004651"/>
    </source>
</evidence>
<keyword evidence="3" id="KW-1003">Cell membrane</keyword>
<accession>A0A932CM86</accession>
<evidence type="ECO:0000256" key="7">
    <source>
        <dbReference type="SAM" id="Phobius"/>
    </source>
</evidence>
<evidence type="ECO:0000256" key="5">
    <source>
        <dbReference type="ARBA" id="ARBA00022989"/>
    </source>
</evidence>
<evidence type="ECO:0000256" key="2">
    <source>
        <dbReference type="ARBA" id="ARBA00006679"/>
    </source>
</evidence>
<comment type="subcellular location">
    <subcellularLocation>
        <location evidence="1">Cell membrane</location>
        <topology evidence="1">Multi-pass membrane protein</topology>
    </subcellularLocation>
</comment>
<dbReference type="InterPro" id="IPR051907">
    <property type="entry name" value="DoxX-like_oxidoreductase"/>
</dbReference>
<gene>
    <name evidence="8" type="ORF">HYY20_03680</name>
</gene>
<keyword evidence="6 7" id="KW-0472">Membrane</keyword>
<sequence>MLTFLNQYRDIGLLVLRIGIGSMFLFHGVPKILGGVMVWEKVGLAMASVGILFMPVFWGLLAALSEFIGGLCMILGLFFRPACISLVMTMAVAAVMHLSEGQGLGAASHAIENGIVFLSLILIGPGKHALDEKLKPETSVR</sequence>
<evidence type="ECO:0000256" key="3">
    <source>
        <dbReference type="ARBA" id="ARBA00022475"/>
    </source>
</evidence>
<dbReference type="AlphaFoldDB" id="A0A932CM86"/>
<reference evidence="8" key="1">
    <citation type="submission" date="2020-07" db="EMBL/GenBank/DDBJ databases">
        <title>Huge and variable diversity of episymbiotic CPR bacteria and DPANN archaea in groundwater ecosystems.</title>
        <authorList>
            <person name="He C.Y."/>
            <person name="Keren R."/>
            <person name="Whittaker M."/>
            <person name="Farag I.F."/>
            <person name="Doudna J."/>
            <person name="Cate J.H.D."/>
            <person name="Banfield J.F."/>
        </authorList>
    </citation>
    <scope>NUCLEOTIDE SEQUENCE</scope>
    <source>
        <strain evidence="8">NC_groundwater_672_Ag_B-0.1um_62_36</strain>
    </source>
</reference>
<dbReference type="Proteomes" id="UP000769766">
    <property type="component" value="Unassembled WGS sequence"/>
</dbReference>
<dbReference type="EMBL" id="JACPRF010000113">
    <property type="protein sequence ID" value="MBI2875958.1"/>
    <property type="molecule type" value="Genomic_DNA"/>
</dbReference>
<comment type="caution">
    <text evidence="8">The sequence shown here is derived from an EMBL/GenBank/DDBJ whole genome shotgun (WGS) entry which is preliminary data.</text>
</comment>
<protein>
    <submittedName>
        <fullName evidence="8">DoxX family protein</fullName>
    </submittedName>
</protein>